<feature type="domain" description="CENP-V/GFA" evidence="5">
    <location>
        <begin position="2"/>
        <end position="115"/>
    </location>
</feature>
<dbReference type="RefSeq" id="WP_006662006.1">
    <property type="nucleotide sequence ID" value="NZ_JALD01000028.1"/>
</dbReference>
<dbReference type="InterPro" id="IPR006913">
    <property type="entry name" value="CENP-V/GFA"/>
</dbReference>
<gene>
    <name evidence="6" type="ORF">HMPREF1563_1492</name>
</gene>
<sequence length="138" mass="15477">MPQGQCLCGSVKLTIDHPIDTVHVCHCGMCQKWNGGPGMTIGYEGEPKIEGNALITRFASSEWAERAFCKQCGTHLFYHLHSPSTYYISAALFAESQNAKMGTQIYIDCKPNYYNFAEKTPMLTEQDILNLYSNNPKD</sequence>
<dbReference type="EMBL" id="JALD01000028">
    <property type="protein sequence ID" value="EUD12120.1"/>
    <property type="molecule type" value="Genomic_DNA"/>
</dbReference>
<dbReference type="GO" id="GO:0016846">
    <property type="term" value="F:carbon-sulfur lyase activity"/>
    <property type="evidence" value="ECO:0007669"/>
    <property type="project" value="InterPro"/>
</dbReference>
<dbReference type="PANTHER" id="PTHR33337:SF40">
    <property type="entry name" value="CENP-V_GFA DOMAIN-CONTAINING PROTEIN-RELATED"/>
    <property type="match status" value="1"/>
</dbReference>
<dbReference type="InterPro" id="IPR011057">
    <property type="entry name" value="Mss4-like_sf"/>
</dbReference>
<evidence type="ECO:0000256" key="3">
    <source>
        <dbReference type="ARBA" id="ARBA00022833"/>
    </source>
</evidence>
<dbReference type="Proteomes" id="UP000022311">
    <property type="component" value="Unassembled WGS sequence"/>
</dbReference>
<organism evidence="6 7">
    <name type="scientific">Providencia alcalifaciens 205/92</name>
    <dbReference type="NCBI Taxonomy" id="1256988"/>
    <lineage>
        <taxon>Bacteria</taxon>
        <taxon>Pseudomonadati</taxon>
        <taxon>Pseudomonadota</taxon>
        <taxon>Gammaproteobacteria</taxon>
        <taxon>Enterobacterales</taxon>
        <taxon>Morganellaceae</taxon>
        <taxon>Providencia</taxon>
    </lineage>
</organism>
<protein>
    <submittedName>
        <fullName evidence="6">S-(Hydroxymethyl)glutathione synthase</fullName>
    </submittedName>
</protein>
<dbReference type="PROSITE" id="PS51891">
    <property type="entry name" value="CENP_V_GFA"/>
    <property type="match status" value="1"/>
</dbReference>
<dbReference type="GO" id="GO:0046872">
    <property type="term" value="F:metal ion binding"/>
    <property type="evidence" value="ECO:0007669"/>
    <property type="project" value="UniProtKB-KW"/>
</dbReference>
<proteinExistence type="inferred from homology"/>
<evidence type="ECO:0000256" key="2">
    <source>
        <dbReference type="ARBA" id="ARBA00022723"/>
    </source>
</evidence>
<name>A0AAV3M8R7_9GAMM</name>
<keyword evidence="4" id="KW-0456">Lyase</keyword>
<evidence type="ECO:0000259" key="5">
    <source>
        <dbReference type="PROSITE" id="PS51891"/>
    </source>
</evidence>
<keyword evidence="2" id="KW-0479">Metal-binding</keyword>
<keyword evidence="3" id="KW-0862">Zinc</keyword>
<reference evidence="6 7" key="1">
    <citation type="submission" date="2014-01" db="EMBL/GenBank/DDBJ databases">
        <authorList>
            <person name="Durkin A.S."/>
            <person name="McCorrison J."/>
            <person name="Torralba M."/>
            <person name="Gillis M."/>
            <person name="Haft D.H."/>
            <person name="Methe B."/>
            <person name="Sutton G."/>
            <person name="Nelson K.E."/>
        </authorList>
    </citation>
    <scope>NUCLEOTIDE SEQUENCE [LARGE SCALE GENOMIC DNA]</scope>
    <source>
        <strain evidence="6 7">205/92</strain>
    </source>
</reference>
<dbReference type="AlphaFoldDB" id="A0AAV3M8R7"/>
<evidence type="ECO:0000313" key="7">
    <source>
        <dbReference type="Proteomes" id="UP000022311"/>
    </source>
</evidence>
<evidence type="ECO:0000256" key="4">
    <source>
        <dbReference type="ARBA" id="ARBA00023239"/>
    </source>
</evidence>
<comment type="similarity">
    <text evidence="1">Belongs to the Gfa family.</text>
</comment>
<evidence type="ECO:0000256" key="1">
    <source>
        <dbReference type="ARBA" id="ARBA00005495"/>
    </source>
</evidence>
<evidence type="ECO:0000313" key="6">
    <source>
        <dbReference type="EMBL" id="EUD12120.1"/>
    </source>
</evidence>
<dbReference type="SUPFAM" id="SSF51316">
    <property type="entry name" value="Mss4-like"/>
    <property type="match status" value="1"/>
</dbReference>
<dbReference type="Pfam" id="PF04828">
    <property type="entry name" value="GFA"/>
    <property type="match status" value="1"/>
</dbReference>
<accession>A0AAV3M8R7</accession>
<dbReference type="Gene3D" id="3.90.1590.10">
    <property type="entry name" value="glutathione-dependent formaldehyde- activating enzyme (gfa)"/>
    <property type="match status" value="1"/>
</dbReference>
<dbReference type="PANTHER" id="PTHR33337">
    <property type="entry name" value="GFA DOMAIN-CONTAINING PROTEIN"/>
    <property type="match status" value="1"/>
</dbReference>
<dbReference type="GeneID" id="57294126"/>
<comment type="caution">
    <text evidence="6">The sequence shown here is derived from an EMBL/GenBank/DDBJ whole genome shotgun (WGS) entry which is preliminary data.</text>
</comment>